<gene>
    <name evidence="1" type="ORF">ATPR_3330</name>
</gene>
<evidence type="ECO:0000313" key="1">
    <source>
        <dbReference type="EMBL" id="GAA10326.1"/>
    </source>
</evidence>
<dbReference type="Proteomes" id="UP000004319">
    <property type="component" value="Unassembled WGS sequence"/>
</dbReference>
<name>F7VIY1_9PROT</name>
<proteinExistence type="predicted"/>
<organism evidence="1 2">
    <name type="scientific">Acetobacter tropicalis NBRC 101654</name>
    <dbReference type="NCBI Taxonomy" id="749388"/>
    <lineage>
        <taxon>Bacteria</taxon>
        <taxon>Pseudomonadati</taxon>
        <taxon>Pseudomonadota</taxon>
        <taxon>Alphaproteobacteria</taxon>
        <taxon>Acetobacterales</taxon>
        <taxon>Acetobacteraceae</taxon>
        <taxon>Acetobacter</taxon>
    </lineage>
</organism>
<reference evidence="1 2" key="1">
    <citation type="journal article" date="2011" name="Biochem. Biophys. Res. Commun.">
        <title>Increased number of Arginine-based salt bridges contributes to the thermotolerance of thermotolerant acetic acid bacteria, Acetobacter tropicalis SKU1100.</title>
        <authorList>
            <person name="Matsutani M."/>
            <person name="Hirakawa H."/>
            <person name="Nishikura M."/>
            <person name="Soemphol W."/>
            <person name="Ali I.A.I."/>
            <person name="Yakushi T."/>
            <person name="Matsushita K."/>
        </authorList>
    </citation>
    <scope>NUCLEOTIDE SEQUENCE [LARGE SCALE GENOMIC DNA]</scope>
    <source>
        <strain evidence="1 2">NBRC 101654</strain>
    </source>
</reference>
<sequence length="73" mass="8401">MCLTSFKLPYKLAELIRMLPAGRENAKPLPVRRPHTHHADLHGFLRRLCLSHPVSLWETDQEKRVTGGMKAEN</sequence>
<protein>
    <submittedName>
        <fullName evidence="1">Uncharacterized protein</fullName>
    </submittedName>
</protein>
<evidence type="ECO:0000313" key="2">
    <source>
        <dbReference type="Proteomes" id="UP000004319"/>
    </source>
</evidence>
<dbReference type="AlphaFoldDB" id="F7VIY1"/>
<dbReference type="EMBL" id="BABS01000220">
    <property type="protein sequence ID" value="GAA10326.1"/>
    <property type="molecule type" value="Genomic_DNA"/>
</dbReference>
<comment type="caution">
    <text evidence="1">The sequence shown here is derived from an EMBL/GenBank/DDBJ whole genome shotgun (WGS) entry which is preliminary data.</text>
</comment>
<accession>F7VIY1</accession>